<keyword evidence="1" id="KW-1133">Transmembrane helix</keyword>
<gene>
    <name evidence="3" type="ORF">Aco03nite_104170</name>
</gene>
<protein>
    <submittedName>
        <fullName evidence="3">Glycosyl transferase</fullName>
    </submittedName>
</protein>
<evidence type="ECO:0000256" key="1">
    <source>
        <dbReference type="SAM" id="Phobius"/>
    </source>
</evidence>
<evidence type="ECO:0000259" key="2">
    <source>
        <dbReference type="Pfam" id="PF19830"/>
    </source>
</evidence>
<keyword evidence="4" id="KW-1185">Reference proteome</keyword>
<comment type="caution">
    <text evidence="3">The sequence shown here is derived from an EMBL/GenBank/DDBJ whole genome shotgun (WGS) entry which is preliminary data.</text>
</comment>
<sequence>MPALVRTVRGAGRARWPGIVVVAGYLGLALLVTGRFLGDPAGTVSAHLPPDHTWFQWLLSHGAHSVRTLTNPLFSTQQNVPYGVNMMANTSVLGVTLPLAPLTWWLGARVTYLIWMIAALAGTALTTYLVLHRHVVSSRAAAFAGGAFAGFAPGVVHHANGQPNFVSNFLLPLIVARALTLGRDGRLRRDGVALGLLVAWQLFINEELLLITALACAVAAAVRPRKIRRMLPGLAVTALVSGMLCAYPIWFQFFGPQSYRGVPMFTGWGEDPVTWLTFARDTIAGDASAETAQGRTEQNSWFGWPLTLLVLVLCVTLRRRMRAAVAVVAVFGALSLGPRLRFGGALTDLPGPLAVVPDWLPLFDLAMPSRLTFAVIGAIAVLVAVAFDRGGRAWRVAVVAVLLPLTPTPVPAMPEPPTPAFITSGAWREFVPAGRTLVPVPLPSQYTGRDSLGWSAWAQHRFAVPEGYFLGPGPDGAGQMGTTHVSHTTTLVERTLRAGAAPVLTAGDAELVRADARRWNGSVVVMRSGPGYRPLHDLISQVYGVPSQAGGVWLWDLRER</sequence>
<feature type="transmembrane region" description="Helical" evidence="1">
    <location>
        <begin position="198"/>
        <end position="222"/>
    </location>
</feature>
<reference evidence="3 4" key="1">
    <citation type="submission" date="2021-01" db="EMBL/GenBank/DDBJ databases">
        <title>Whole genome shotgun sequence of Actinoplanes couchii NBRC 106145.</title>
        <authorList>
            <person name="Komaki H."/>
            <person name="Tamura T."/>
        </authorList>
    </citation>
    <scope>NUCLEOTIDE SEQUENCE [LARGE SCALE GENOMIC DNA]</scope>
    <source>
        <strain evidence="3 4">NBRC 106145</strain>
    </source>
</reference>
<feature type="transmembrane region" description="Helical" evidence="1">
    <location>
        <begin position="234"/>
        <end position="254"/>
    </location>
</feature>
<evidence type="ECO:0000313" key="3">
    <source>
        <dbReference type="EMBL" id="GID62013.1"/>
    </source>
</evidence>
<keyword evidence="1" id="KW-0472">Membrane</keyword>
<dbReference type="InterPro" id="IPR046278">
    <property type="entry name" value="DUF6311"/>
</dbReference>
<proteinExistence type="predicted"/>
<feature type="transmembrane region" description="Helical" evidence="1">
    <location>
        <begin position="324"/>
        <end position="342"/>
    </location>
</feature>
<feature type="domain" description="DUF6311" evidence="2">
    <location>
        <begin position="72"/>
        <end position="403"/>
    </location>
</feature>
<name>A0ABQ3XU80_9ACTN</name>
<dbReference type="Pfam" id="PF19830">
    <property type="entry name" value="DUF6311"/>
    <property type="match status" value="1"/>
</dbReference>
<evidence type="ECO:0000313" key="4">
    <source>
        <dbReference type="Proteomes" id="UP000612282"/>
    </source>
</evidence>
<keyword evidence="3" id="KW-0808">Transferase</keyword>
<feature type="transmembrane region" description="Helical" evidence="1">
    <location>
        <begin position="112"/>
        <end position="131"/>
    </location>
</feature>
<feature type="transmembrane region" description="Helical" evidence="1">
    <location>
        <begin position="16"/>
        <end position="34"/>
    </location>
</feature>
<dbReference type="GO" id="GO:0016740">
    <property type="term" value="F:transferase activity"/>
    <property type="evidence" value="ECO:0007669"/>
    <property type="project" value="UniProtKB-KW"/>
</dbReference>
<feature type="transmembrane region" description="Helical" evidence="1">
    <location>
        <begin position="301"/>
        <end position="317"/>
    </location>
</feature>
<accession>A0ABQ3XU80</accession>
<keyword evidence="1" id="KW-0812">Transmembrane</keyword>
<dbReference type="Proteomes" id="UP000612282">
    <property type="component" value="Unassembled WGS sequence"/>
</dbReference>
<organism evidence="3 4">
    <name type="scientific">Actinoplanes couchii</name>
    <dbReference type="NCBI Taxonomy" id="403638"/>
    <lineage>
        <taxon>Bacteria</taxon>
        <taxon>Bacillati</taxon>
        <taxon>Actinomycetota</taxon>
        <taxon>Actinomycetes</taxon>
        <taxon>Micromonosporales</taxon>
        <taxon>Micromonosporaceae</taxon>
        <taxon>Actinoplanes</taxon>
    </lineage>
</organism>
<feature type="transmembrane region" description="Helical" evidence="1">
    <location>
        <begin position="86"/>
        <end position="106"/>
    </location>
</feature>
<feature type="transmembrane region" description="Helical" evidence="1">
    <location>
        <begin position="362"/>
        <end position="387"/>
    </location>
</feature>
<dbReference type="EMBL" id="BOMG01000156">
    <property type="protein sequence ID" value="GID62013.1"/>
    <property type="molecule type" value="Genomic_DNA"/>
</dbReference>
<feature type="transmembrane region" description="Helical" evidence="1">
    <location>
        <begin position="140"/>
        <end position="159"/>
    </location>
</feature>